<dbReference type="PANTHER" id="PTHR10569:SF2">
    <property type="entry name" value="GLYCOGEN DEBRANCHING ENZYME"/>
    <property type="match status" value="1"/>
</dbReference>
<organism evidence="2 3">
    <name type="scientific">Oesophagostomum dentatum</name>
    <name type="common">Nodular worm</name>
    <dbReference type="NCBI Taxonomy" id="61180"/>
    <lineage>
        <taxon>Eukaryota</taxon>
        <taxon>Metazoa</taxon>
        <taxon>Ecdysozoa</taxon>
        <taxon>Nematoda</taxon>
        <taxon>Chromadorea</taxon>
        <taxon>Rhabditida</taxon>
        <taxon>Rhabditina</taxon>
        <taxon>Rhabditomorpha</taxon>
        <taxon>Strongyloidea</taxon>
        <taxon>Strongylidae</taxon>
        <taxon>Oesophagostomum</taxon>
    </lineage>
</organism>
<dbReference type="AlphaFoldDB" id="A0A0B1TUK7"/>
<feature type="domain" description="Glycogen debranching enzyme C-terminal" evidence="1">
    <location>
        <begin position="305"/>
        <end position="677"/>
    </location>
</feature>
<dbReference type="EMBL" id="KN549243">
    <property type="protein sequence ID" value="KHJ99115.1"/>
    <property type="molecule type" value="Genomic_DNA"/>
</dbReference>
<evidence type="ECO:0000313" key="2">
    <source>
        <dbReference type="EMBL" id="KHJ99115.1"/>
    </source>
</evidence>
<dbReference type="InterPro" id="IPR032790">
    <property type="entry name" value="GDE_C"/>
</dbReference>
<dbReference type="InterPro" id="IPR012341">
    <property type="entry name" value="6hp_glycosidase-like_sf"/>
</dbReference>
<reference evidence="2 3" key="1">
    <citation type="submission" date="2014-03" db="EMBL/GenBank/DDBJ databases">
        <title>Draft genome of the hookworm Oesophagostomum dentatum.</title>
        <authorList>
            <person name="Mitreva M."/>
        </authorList>
    </citation>
    <scope>NUCLEOTIDE SEQUENCE [LARGE SCALE GENOMIC DNA]</scope>
    <source>
        <strain evidence="2 3">OD-Hann</strain>
    </source>
</reference>
<dbReference type="Gene3D" id="1.50.10.10">
    <property type="match status" value="1"/>
</dbReference>
<gene>
    <name evidence="2" type="ORF">OESDEN_00883</name>
</gene>
<evidence type="ECO:0000259" key="1">
    <source>
        <dbReference type="Pfam" id="PF06202"/>
    </source>
</evidence>
<sequence length="690" mass="77561">MIQQPVRPAPAMVAHGLFFDQSHDNPTPIEKRSVYDMLPTAAMVSMASCAIGSTRGYDELVRHAIHVVHEKRPYAEWGTETKYHTGLVEARRILNDLHLVLAKAHYTEVFVDQMSPDVVGITRHNPVTHDTVVVISYTAFDKNAINKDRVFLRHIPIGGVLEEILFEMRMEEIAPESKPESDEYLLGLTNYKVYIRQRFSPEHAKMCVLHGGEDGHLELTDFPSGSVLGFRVHLSHKARAAIATIRAVIAGNDELERELAYVLDTISLQDYNKLFFCTDAEEQAAIGRGAYEVPGYGKLVYCGLQAARYNCRDAVWFWLYSIERYVRTAPEGHEILNAPVVRLYPKDDTVYGEDAREETLIQTMCEALSRHFGGIEFRERNAGPAIDEHMKDEGFNVKIYVDRDTGFIHGGNRWNCGTWMDKMGSSDKAGNRGEPATPRDGAAVELQALAYCVLCALSEWNEKGFISQGGVSRDSEYWSWSQWAEKIRSSFEPHFFVGENAEGEYVNRRNIVKDTVGSSLGYTDYQLRCNFVVALATAPALLEPHKAWAALNVAKEALLGPLGIRTLDPKDWAYNGDYYNDDDGTNKRTAKGWNYHQGPEWLWVAGYYLRARLVYGNMLGGEEWKSAKKEVQARLGNYYGHIRKSAWSSLPELTNTNGNTCPGSCPAQAWSVACILEACLDFVDMASAPH</sequence>
<dbReference type="InterPro" id="IPR008928">
    <property type="entry name" value="6-hairpin_glycosidase_sf"/>
</dbReference>
<dbReference type="SUPFAM" id="SSF48208">
    <property type="entry name" value="Six-hairpin glycosidases"/>
    <property type="match status" value="1"/>
</dbReference>
<dbReference type="GO" id="GO:0004135">
    <property type="term" value="F:amylo-alpha-1,6-glucosidase activity"/>
    <property type="evidence" value="ECO:0007669"/>
    <property type="project" value="InterPro"/>
</dbReference>
<dbReference type="OrthoDB" id="10248904at2759"/>
<dbReference type="Proteomes" id="UP000053660">
    <property type="component" value="Unassembled WGS sequence"/>
</dbReference>
<dbReference type="PANTHER" id="PTHR10569">
    <property type="entry name" value="GLYCOGEN DEBRANCHING ENZYME"/>
    <property type="match status" value="1"/>
</dbReference>
<dbReference type="Pfam" id="PF06202">
    <property type="entry name" value="GDE_C"/>
    <property type="match status" value="1"/>
</dbReference>
<proteinExistence type="predicted"/>
<accession>A0A0B1TUK7</accession>
<protein>
    <submittedName>
        <fullName evidence="2">Putative glycogen debranching enzyme</fullName>
    </submittedName>
</protein>
<keyword evidence="3" id="KW-1185">Reference proteome</keyword>
<dbReference type="GO" id="GO:0005980">
    <property type="term" value="P:glycogen catabolic process"/>
    <property type="evidence" value="ECO:0007669"/>
    <property type="project" value="InterPro"/>
</dbReference>
<name>A0A0B1TUK7_OESDE</name>
<dbReference type="GO" id="GO:0004134">
    <property type="term" value="F:4-alpha-glucanotransferase activity"/>
    <property type="evidence" value="ECO:0007669"/>
    <property type="project" value="InterPro"/>
</dbReference>
<dbReference type="InterPro" id="IPR010401">
    <property type="entry name" value="AGL/Gdb1"/>
</dbReference>
<evidence type="ECO:0000313" key="3">
    <source>
        <dbReference type="Proteomes" id="UP000053660"/>
    </source>
</evidence>